<dbReference type="SUPFAM" id="SSF64288">
    <property type="entry name" value="Chorismate lyase-like"/>
    <property type="match status" value="1"/>
</dbReference>
<evidence type="ECO:0000259" key="4">
    <source>
        <dbReference type="PROSITE" id="PS50949"/>
    </source>
</evidence>
<dbReference type="Pfam" id="PF07702">
    <property type="entry name" value="UTRA"/>
    <property type="match status" value="1"/>
</dbReference>
<feature type="domain" description="HTH gntR-type" evidence="4">
    <location>
        <begin position="42"/>
        <end position="109"/>
    </location>
</feature>
<keyword evidence="3" id="KW-0804">Transcription</keyword>
<accession>F4D110</accession>
<reference evidence="5 6" key="1">
    <citation type="journal article" date="2011" name="J. Bacteriol.">
        <title>Genome sequence of the 1,4-dioxane-degrading Pseudonocardia dioxanivorans strain CB1190.</title>
        <authorList>
            <person name="Sales C.M."/>
            <person name="Mahendra S."/>
            <person name="Grostern A."/>
            <person name="Parales R.E."/>
            <person name="Goodwin L.A."/>
            <person name="Woyke T."/>
            <person name="Nolan M."/>
            <person name="Lapidus A."/>
            <person name="Chertkov O."/>
            <person name="Ovchinnikova G."/>
            <person name="Sczyrba A."/>
            <person name="Alvarez-Cohen L."/>
        </authorList>
    </citation>
    <scope>NUCLEOTIDE SEQUENCE [LARGE SCALE GENOMIC DNA]</scope>
    <source>
        <strain evidence="6">ATCC 55486 / DSM 44775 / JCM 13855 / CB1190</strain>
    </source>
</reference>
<dbReference type="PROSITE" id="PS50949">
    <property type="entry name" value="HTH_GNTR"/>
    <property type="match status" value="1"/>
</dbReference>
<evidence type="ECO:0000313" key="5">
    <source>
        <dbReference type="EMBL" id="AEA26798.1"/>
    </source>
</evidence>
<evidence type="ECO:0000256" key="3">
    <source>
        <dbReference type="ARBA" id="ARBA00023163"/>
    </source>
</evidence>
<evidence type="ECO:0000313" key="6">
    <source>
        <dbReference type="Proteomes" id="UP000007809"/>
    </source>
</evidence>
<evidence type="ECO:0000256" key="2">
    <source>
        <dbReference type="ARBA" id="ARBA00023125"/>
    </source>
</evidence>
<dbReference type="InterPro" id="IPR036388">
    <property type="entry name" value="WH-like_DNA-bd_sf"/>
</dbReference>
<organism evidence="5 6">
    <name type="scientific">Pseudonocardia dioxanivorans (strain ATCC 55486 / DSM 44775 / JCM 13855 / CB1190)</name>
    <dbReference type="NCBI Taxonomy" id="675635"/>
    <lineage>
        <taxon>Bacteria</taxon>
        <taxon>Bacillati</taxon>
        <taxon>Actinomycetota</taxon>
        <taxon>Actinomycetes</taxon>
        <taxon>Pseudonocardiales</taxon>
        <taxon>Pseudonocardiaceae</taxon>
        <taxon>Pseudonocardia</taxon>
    </lineage>
</organism>
<dbReference type="PRINTS" id="PR00035">
    <property type="entry name" value="HTHGNTR"/>
</dbReference>
<keyword evidence="6" id="KW-1185">Reference proteome</keyword>
<dbReference type="SUPFAM" id="SSF46785">
    <property type="entry name" value="Winged helix' DNA-binding domain"/>
    <property type="match status" value="1"/>
</dbReference>
<proteinExistence type="predicted"/>
<dbReference type="SMART" id="SM00345">
    <property type="entry name" value="HTH_GNTR"/>
    <property type="match status" value="1"/>
</dbReference>
<dbReference type="SMART" id="SM00866">
    <property type="entry name" value="UTRA"/>
    <property type="match status" value="1"/>
</dbReference>
<keyword evidence="2" id="KW-0238">DNA-binding</keyword>
<dbReference type="InterPro" id="IPR011663">
    <property type="entry name" value="UTRA"/>
</dbReference>
<dbReference type="eggNOG" id="COG2188">
    <property type="taxonomic scope" value="Bacteria"/>
</dbReference>
<dbReference type="GO" id="GO:0003677">
    <property type="term" value="F:DNA binding"/>
    <property type="evidence" value="ECO:0007669"/>
    <property type="project" value="UniProtKB-KW"/>
</dbReference>
<dbReference type="GO" id="GO:0045892">
    <property type="term" value="P:negative regulation of DNA-templated transcription"/>
    <property type="evidence" value="ECO:0007669"/>
    <property type="project" value="TreeGrafter"/>
</dbReference>
<gene>
    <name evidence="5" type="ordered locus">Psed_4650</name>
</gene>
<dbReference type="Gene3D" id="3.40.1410.10">
    <property type="entry name" value="Chorismate lyase-like"/>
    <property type="match status" value="1"/>
</dbReference>
<dbReference type="AlphaFoldDB" id="F4D110"/>
<dbReference type="PANTHER" id="PTHR44846">
    <property type="entry name" value="MANNOSYL-D-GLYCERATE TRANSPORT/METABOLISM SYSTEM REPRESSOR MNGR-RELATED"/>
    <property type="match status" value="1"/>
</dbReference>
<dbReference type="InterPro" id="IPR050679">
    <property type="entry name" value="Bact_HTH_transcr_reg"/>
</dbReference>
<evidence type="ECO:0000256" key="1">
    <source>
        <dbReference type="ARBA" id="ARBA00023015"/>
    </source>
</evidence>
<dbReference type="HOGENOM" id="CLU_063236_2_2_11"/>
<dbReference type="Gene3D" id="1.10.10.10">
    <property type="entry name" value="Winged helix-like DNA-binding domain superfamily/Winged helix DNA-binding domain"/>
    <property type="match status" value="1"/>
</dbReference>
<dbReference type="GO" id="GO:0003700">
    <property type="term" value="F:DNA-binding transcription factor activity"/>
    <property type="evidence" value="ECO:0007669"/>
    <property type="project" value="InterPro"/>
</dbReference>
<dbReference type="InterPro" id="IPR036390">
    <property type="entry name" value="WH_DNA-bd_sf"/>
</dbReference>
<dbReference type="InterPro" id="IPR028978">
    <property type="entry name" value="Chorismate_lyase_/UTRA_dom_sf"/>
</dbReference>
<dbReference type="InterPro" id="IPR000524">
    <property type="entry name" value="Tscrpt_reg_HTH_GntR"/>
</dbReference>
<name>F4D110_PSEUX</name>
<dbReference type="EMBL" id="CP002593">
    <property type="protein sequence ID" value="AEA26798.1"/>
    <property type="molecule type" value="Genomic_DNA"/>
</dbReference>
<dbReference type="PANTHER" id="PTHR44846:SF17">
    <property type="entry name" value="GNTR-FAMILY TRANSCRIPTIONAL REGULATOR"/>
    <property type="match status" value="1"/>
</dbReference>
<dbReference type="KEGG" id="pdx:Psed_4650"/>
<sequence>MREAGNRLNRRVTGYHCRVTRTLLTVVCMTEARMHPRTVRRSSAARRVRDLLRVAIVHEEFPAGALPGETELMLSFSASRQVVRDALAMLRDEGLVKRVQGTGTFSVASKVRHSFTHLHGPEPEHERVSHRILSASRELAAPRVAERLGIERGGQVGVVEYLTVLGDEPYYCATAYVPTELLAVVERARAVDEWYALYEMAGFEFGVADQAVEAILADELVADLLDVAPGAPLMLFERLLRDSYGRPLEYAISRVRGDRLTLMAQLPRHGMLRAFGRVGPAHRTAPVSVDPVVGEV</sequence>
<dbReference type="Proteomes" id="UP000007809">
    <property type="component" value="Chromosome"/>
</dbReference>
<dbReference type="Pfam" id="PF00392">
    <property type="entry name" value="GntR"/>
    <property type="match status" value="1"/>
</dbReference>
<protein>
    <submittedName>
        <fullName evidence="5">Transcriptional regulator, GntR family with UTRA sensor domain protein</fullName>
    </submittedName>
</protein>
<dbReference type="STRING" id="675635.Psed_4650"/>
<keyword evidence="1" id="KW-0805">Transcription regulation</keyword>